<name>A0A5J5N0M8_MUNRE</name>
<feature type="signal peptide" evidence="1">
    <location>
        <begin position="1"/>
        <end position="20"/>
    </location>
</feature>
<feature type="chain" id="PRO_5023807925" evidence="1">
    <location>
        <begin position="21"/>
        <end position="144"/>
    </location>
</feature>
<comment type="caution">
    <text evidence="2">The sequence shown here is derived from an EMBL/GenBank/DDBJ whole genome shotgun (WGS) entry which is preliminary data.</text>
</comment>
<organism evidence="2 3">
    <name type="scientific">Muntiacus reevesi</name>
    <name type="common">Reeves' muntjac</name>
    <name type="synonym">Cervus reevesi</name>
    <dbReference type="NCBI Taxonomy" id="9886"/>
    <lineage>
        <taxon>Eukaryota</taxon>
        <taxon>Metazoa</taxon>
        <taxon>Chordata</taxon>
        <taxon>Craniata</taxon>
        <taxon>Vertebrata</taxon>
        <taxon>Euteleostomi</taxon>
        <taxon>Mammalia</taxon>
        <taxon>Eutheria</taxon>
        <taxon>Laurasiatheria</taxon>
        <taxon>Artiodactyla</taxon>
        <taxon>Ruminantia</taxon>
        <taxon>Pecora</taxon>
        <taxon>Cervidae</taxon>
        <taxon>Muntiacinae</taxon>
        <taxon>Muntiacus</taxon>
    </lineage>
</organism>
<accession>A0A5J5N0M8</accession>
<proteinExistence type="predicted"/>
<evidence type="ECO:0000256" key="1">
    <source>
        <dbReference type="SAM" id="SignalP"/>
    </source>
</evidence>
<dbReference type="Proteomes" id="UP000326062">
    <property type="component" value="Chromosome 1"/>
</dbReference>
<evidence type="ECO:0000313" key="2">
    <source>
        <dbReference type="EMBL" id="KAB0386095.1"/>
    </source>
</evidence>
<gene>
    <name evidence="2" type="ORF">FD755_001051</name>
</gene>
<keyword evidence="3" id="KW-1185">Reference proteome</keyword>
<dbReference type="AlphaFoldDB" id="A0A5J5N0M8"/>
<protein>
    <submittedName>
        <fullName evidence="2">Uncharacterized protein</fullName>
    </submittedName>
</protein>
<evidence type="ECO:0000313" key="3">
    <source>
        <dbReference type="Proteomes" id="UP000326062"/>
    </source>
</evidence>
<sequence length="144" mass="16508">MPSSHLILCCLLLLLPPVPPSIRVFSNESTLLMRWPKYWSFSFSISPSNEHPGLISFRMDWLDLLAVQGTQDLLQHHSSKASLLQCSAFFMVQLSHPYMTTGKTTALTRWTFVGKVMSLLFNILSRLVITFLPRSKRLLISWLQ</sequence>
<dbReference type="EMBL" id="VCEB01000001">
    <property type="protein sequence ID" value="KAB0386095.1"/>
    <property type="molecule type" value="Genomic_DNA"/>
</dbReference>
<reference evidence="2 3" key="1">
    <citation type="submission" date="2019-06" db="EMBL/GenBank/DDBJ databases">
        <title>Discovery of a novel chromosome fission-fusion reversal in muntjac.</title>
        <authorList>
            <person name="Mudd A.B."/>
            <person name="Bredeson J.V."/>
            <person name="Baum R."/>
            <person name="Hockemeyer D."/>
            <person name="Rokhsar D.S."/>
        </authorList>
    </citation>
    <scope>NUCLEOTIDE SEQUENCE [LARGE SCALE GENOMIC DNA]</scope>
    <source>
        <strain evidence="2">UCam_UCB_Mr</strain>
        <tissue evidence="2">Fibroblast cell line</tissue>
    </source>
</reference>
<keyword evidence="1" id="KW-0732">Signal</keyword>